<dbReference type="STRING" id="84531.LA76x_1313"/>
<dbReference type="EMBL" id="CP011129">
    <property type="protein sequence ID" value="ALN79470.1"/>
    <property type="molecule type" value="Genomic_DNA"/>
</dbReference>
<dbReference type="Proteomes" id="UP000060787">
    <property type="component" value="Chromosome"/>
</dbReference>
<dbReference type="AlphaFoldDB" id="A0A0S2F7D7"/>
<accession>A0A0S2F7D7</accession>
<organism evidence="1 2">
    <name type="scientific">Lysobacter antibioticus</name>
    <dbReference type="NCBI Taxonomy" id="84531"/>
    <lineage>
        <taxon>Bacteria</taxon>
        <taxon>Pseudomonadati</taxon>
        <taxon>Pseudomonadota</taxon>
        <taxon>Gammaproteobacteria</taxon>
        <taxon>Lysobacterales</taxon>
        <taxon>Lysobacteraceae</taxon>
        <taxon>Lysobacter</taxon>
    </lineage>
</organism>
<gene>
    <name evidence="1" type="ORF">LA76x_1313</name>
</gene>
<name>A0A0S2F7D7_LYSAN</name>
<dbReference type="SUPFAM" id="SSF103370">
    <property type="entry name" value="NinB"/>
    <property type="match status" value="1"/>
</dbReference>
<keyword evidence="2" id="KW-1185">Reference proteome</keyword>
<protein>
    <submittedName>
        <fullName evidence="1">NinB family protein</fullName>
    </submittedName>
</protein>
<evidence type="ECO:0000313" key="1">
    <source>
        <dbReference type="EMBL" id="ALN79470.1"/>
    </source>
</evidence>
<evidence type="ECO:0000313" key="2">
    <source>
        <dbReference type="Proteomes" id="UP000060787"/>
    </source>
</evidence>
<dbReference type="Pfam" id="PF05772">
    <property type="entry name" value="NinB"/>
    <property type="match status" value="1"/>
</dbReference>
<sequence length="157" mass="17816">MSERETFIVRHTNPRWREVAERAIAALRLWAERGEVEVRLSELTRTLDQNAAMWPALTDFAKQVPWPHTVAGHWVIDLMSKESWKAVLTAAFEQQTETAQGLSGGSVMVGASTSKYGKRKMADFLTFVRAEGNERGVVWSEKARDTFDEYIDSRKAA</sequence>
<dbReference type="Gene3D" id="1.10.3790.10">
    <property type="entry name" value="NinB"/>
    <property type="match status" value="1"/>
</dbReference>
<proteinExistence type="predicted"/>
<reference evidence="1 2" key="1">
    <citation type="journal article" date="2015" name="BMC Genomics">
        <title>Comparative genomics and metabolic profiling of the genus Lysobacter.</title>
        <authorList>
            <person name="de Bruijn I."/>
            <person name="Cheng X."/>
            <person name="de Jager V."/>
            <person name="Exposito R.G."/>
            <person name="Watrous J."/>
            <person name="Patel N."/>
            <person name="Postma J."/>
            <person name="Dorrestein P.C."/>
            <person name="Kobayashi D."/>
            <person name="Raaijmakers J.M."/>
        </authorList>
    </citation>
    <scope>NUCLEOTIDE SEQUENCE [LARGE SCALE GENOMIC DNA]</scope>
    <source>
        <strain evidence="1 2">76</strain>
    </source>
</reference>
<dbReference type="InterPro" id="IPR008711">
    <property type="entry name" value="Recombinase_NinB"/>
</dbReference>
<dbReference type="PATRIC" id="fig|84531.8.peg.1339"/>
<dbReference type="RefSeq" id="WP_057917051.1">
    <property type="nucleotide sequence ID" value="NZ_CP011129.1"/>
</dbReference>
<dbReference type="KEGG" id="lab:LA76x_1313"/>
<dbReference type="InterPro" id="IPR036619">
    <property type="entry name" value="NinB_sf"/>
</dbReference>